<accession>A0ABT0Y2B7</accession>
<proteinExistence type="predicted"/>
<gene>
    <name evidence="1" type="ORF">LXN57_20665</name>
</gene>
<dbReference type="InterPro" id="IPR013078">
    <property type="entry name" value="His_Pase_superF_clade-1"/>
</dbReference>
<protein>
    <submittedName>
        <fullName evidence="1">Phosphoglycerate mutase family protein</fullName>
    </submittedName>
</protein>
<dbReference type="InterPro" id="IPR050275">
    <property type="entry name" value="PGM_Phosphatase"/>
</dbReference>
<organism evidence="1 2">
    <name type="scientific">Paractinoplanes hotanensis</name>
    <dbReference type="NCBI Taxonomy" id="2906497"/>
    <lineage>
        <taxon>Bacteria</taxon>
        <taxon>Bacillati</taxon>
        <taxon>Actinomycetota</taxon>
        <taxon>Actinomycetes</taxon>
        <taxon>Micromonosporales</taxon>
        <taxon>Micromonosporaceae</taxon>
        <taxon>Paractinoplanes</taxon>
    </lineage>
</organism>
<evidence type="ECO:0000313" key="2">
    <source>
        <dbReference type="Proteomes" id="UP001523216"/>
    </source>
</evidence>
<dbReference type="PANTHER" id="PTHR48100">
    <property type="entry name" value="BROAD-SPECIFICITY PHOSPHATASE YOR283W-RELATED"/>
    <property type="match status" value="1"/>
</dbReference>
<reference evidence="1 2" key="1">
    <citation type="submission" date="2022-06" db="EMBL/GenBank/DDBJ databases">
        <title>Actinoplanes abujensis sp. nov., isolated from Nigerian arid soil.</title>
        <authorList>
            <person name="Ding P."/>
        </authorList>
    </citation>
    <scope>NUCLEOTIDE SEQUENCE [LARGE SCALE GENOMIC DNA]</scope>
    <source>
        <strain evidence="2">TRM88002</strain>
    </source>
</reference>
<dbReference type="EMBL" id="JAMQOL010000027">
    <property type="protein sequence ID" value="MCM4079995.1"/>
    <property type="molecule type" value="Genomic_DNA"/>
</dbReference>
<evidence type="ECO:0000313" key="1">
    <source>
        <dbReference type="EMBL" id="MCM4079995.1"/>
    </source>
</evidence>
<dbReference type="Proteomes" id="UP001523216">
    <property type="component" value="Unassembled WGS sequence"/>
</dbReference>
<dbReference type="SMART" id="SM00855">
    <property type="entry name" value="PGAM"/>
    <property type="match status" value="1"/>
</dbReference>
<name>A0ABT0Y2B7_9ACTN</name>
<dbReference type="SUPFAM" id="SSF53254">
    <property type="entry name" value="Phosphoglycerate mutase-like"/>
    <property type="match status" value="1"/>
</dbReference>
<comment type="caution">
    <text evidence="1">The sequence shown here is derived from an EMBL/GenBank/DDBJ whole genome shotgun (WGS) entry which is preliminary data.</text>
</comment>
<dbReference type="CDD" id="cd07067">
    <property type="entry name" value="HP_PGM_like"/>
    <property type="match status" value="1"/>
</dbReference>
<dbReference type="Pfam" id="PF00300">
    <property type="entry name" value="His_Phos_1"/>
    <property type="match status" value="1"/>
</dbReference>
<sequence length="205" mass="22383">MRTLYVVTHPEATHHVDGLVGGWHDSDLTSHGSAQAARIAEAVAARAPQAEIYSSDLLRTRRTAEVIAARLGTVVVLDSDLREKSFGEAGGRPQSWLDERFVPPPEFGERMRHDEGLPGAETKWDLAVRVYAAVERILKSDAPDQVIVTHGMAATFVLAAWIEMPLESAGRLAFCFSPGGITTLREDDRFHNHAIVALDDVAHLG</sequence>
<dbReference type="PANTHER" id="PTHR48100:SF1">
    <property type="entry name" value="HISTIDINE PHOSPHATASE FAMILY PROTEIN-RELATED"/>
    <property type="match status" value="1"/>
</dbReference>
<keyword evidence="2" id="KW-1185">Reference proteome</keyword>
<dbReference type="RefSeq" id="WP_251799806.1">
    <property type="nucleotide sequence ID" value="NZ_JAMQOL010000027.1"/>
</dbReference>
<dbReference type="Gene3D" id="3.40.50.1240">
    <property type="entry name" value="Phosphoglycerate mutase-like"/>
    <property type="match status" value="1"/>
</dbReference>
<dbReference type="InterPro" id="IPR029033">
    <property type="entry name" value="His_PPase_superfam"/>
</dbReference>